<dbReference type="PANTHER" id="PTHR12697:SF5">
    <property type="entry name" value="DEOXYHYPUSINE HYDROXYLASE"/>
    <property type="match status" value="1"/>
</dbReference>
<accession>A0A1L9SX76</accession>
<dbReference type="InterPro" id="IPR011989">
    <property type="entry name" value="ARM-like"/>
</dbReference>
<evidence type="ECO:0008006" key="5">
    <source>
        <dbReference type="Google" id="ProtNLM"/>
    </source>
</evidence>
<dbReference type="PANTHER" id="PTHR12697">
    <property type="entry name" value="PBS LYASE HEAT-LIKE PROTEIN"/>
    <property type="match status" value="1"/>
</dbReference>
<evidence type="ECO:0000313" key="3">
    <source>
        <dbReference type="EMBL" id="OJJ51808.1"/>
    </source>
</evidence>
<protein>
    <recommendedName>
        <fullName evidence="5">HEAT repeat domain-containing protein</fullName>
    </recommendedName>
</protein>
<evidence type="ECO:0000256" key="1">
    <source>
        <dbReference type="SAM" id="Coils"/>
    </source>
</evidence>
<dbReference type="Pfam" id="PF13646">
    <property type="entry name" value="HEAT_2"/>
    <property type="match status" value="1"/>
</dbReference>
<keyword evidence="1" id="KW-0175">Coiled coil</keyword>
<dbReference type="InterPro" id="IPR026003">
    <property type="entry name" value="Cohesin_HEAT"/>
</dbReference>
<keyword evidence="4" id="KW-1185">Reference proteome</keyword>
<organism evidence="3 4">
    <name type="scientific">Penicilliopsis zonata CBS 506.65</name>
    <dbReference type="NCBI Taxonomy" id="1073090"/>
    <lineage>
        <taxon>Eukaryota</taxon>
        <taxon>Fungi</taxon>
        <taxon>Dikarya</taxon>
        <taxon>Ascomycota</taxon>
        <taxon>Pezizomycotina</taxon>
        <taxon>Eurotiomycetes</taxon>
        <taxon>Eurotiomycetidae</taxon>
        <taxon>Eurotiales</taxon>
        <taxon>Aspergillaceae</taxon>
        <taxon>Penicilliopsis</taxon>
    </lineage>
</organism>
<dbReference type="EMBL" id="KV878336">
    <property type="protein sequence ID" value="OJJ51808.1"/>
    <property type="molecule type" value="Genomic_DNA"/>
</dbReference>
<keyword evidence="2" id="KW-1133">Transmembrane helix</keyword>
<keyword evidence="2" id="KW-0812">Transmembrane</keyword>
<dbReference type="GeneID" id="34610964"/>
<dbReference type="AlphaFoldDB" id="A0A1L9SX76"/>
<sequence>MTTVYQDICVELLRKDLCRREKKMDDKVVTGQKANEMSSSDLEDTMREELNILEGLAFHGMHNNIIEFDSRTRGGIHQHLKNDDIPVPKLLDSVIKELSFLRTSDGDGDVGKQSFHFLHLSIQEFFAARYFAKQWTKQDPISMFEAKEQKKSKVSLRSFMNREKYSVRYEIFWRFVAGLLHIQGTDPRENQQVLSHFFKEMEQGAQDLLGPTHLRLLMRCWNEVPVGLTLQRHELHKQLASRVIFEYDIHRESELAEEKEFPDEILHSLLQDQPYNMRNRVLNSVLVRSRTTEQLTDWIASWMHQDLDQASLSNYIVNLLNNCHFLSQRSSNFLLTCLLDNSTMAYLKEPRHWRMKPLTQNLLQTVIKHLDDESAQVRMAALDLLSSQPPFTLQTIIDPISCRLLDSDPKIREKASKFLQDLELPLQVSQLLAGMTEKEDGRRTNADTQLGKQTPELEEILLYTVSLLNHENYNVRQKAASTLRQQTSLSSSITKRLIRKLGDFDDDVLDDIAAMISCSSPELVNLAGNRLNEPKPVVQRQVAFVLGFVPNLSQEIVDMMAAQLDTEPALRKEVIIGLGKQSKLSQSILDRFEEIMRQDSDGEIKGEVISALAKHGAISINSLAILLKDPACNVKIEAAKALDRHSDLPHDALNALLDQLQDENEEVRKQAAYALQRPLPPELVDRLVGCLSLEEEAVTVEHILGILQYQHLSLEALSSVWSMTRHEYKNDLMELLRQQAGLPIDILDSLVQSLRHHTGRIRSTFINIILSRQSSLSSTTHYNLTKVFRRAPCEASWVLRSQEALPDEIINVLMPMLSLDEERRFYTMNVLERHENFYHRLPHMPWRVIYYFYEHMLKERSSSRYIFYFRAQHFVVDFPELQMEMPISFYHRIKLELIFRLSWVVLMKKQEIKEIRSWLDRVAAWVGNPKFWFFLVFPIFLSFFWPR</sequence>
<feature type="transmembrane region" description="Helical" evidence="2">
    <location>
        <begin position="922"/>
        <end position="945"/>
    </location>
</feature>
<gene>
    <name evidence="3" type="ORF">ASPZODRAFT_138864</name>
</gene>
<keyword evidence="2" id="KW-0472">Membrane</keyword>
<dbReference type="Proteomes" id="UP000184188">
    <property type="component" value="Unassembled WGS sequence"/>
</dbReference>
<dbReference type="SUPFAM" id="SSF48371">
    <property type="entry name" value="ARM repeat"/>
    <property type="match status" value="1"/>
</dbReference>
<dbReference type="STRING" id="1073090.A0A1L9SX76"/>
<evidence type="ECO:0000313" key="4">
    <source>
        <dbReference type="Proteomes" id="UP000184188"/>
    </source>
</evidence>
<dbReference type="Pfam" id="PF12765">
    <property type="entry name" value="Cohesin_HEAT"/>
    <property type="match status" value="1"/>
</dbReference>
<dbReference type="Gene3D" id="1.25.10.10">
    <property type="entry name" value="Leucine-rich Repeat Variant"/>
    <property type="match status" value="2"/>
</dbReference>
<dbReference type="GO" id="GO:0016491">
    <property type="term" value="F:oxidoreductase activity"/>
    <property type="evidence" value="ECO:0007669"/>
    <property type="project" value="TreeGrafter"/>
</dbReference>
<name>A0A1L9SX76_9EURO</name>
<reference evidence="4" key="1">
    <citation type="journal article" date="2017" name="Genome Biol.">
        <title>Comparative genomics reveals high biological diversity and specific adaptations in the industrially and medically important fungal genus Aspergillus.</title>
        <authorList>
            <person name="de Vries R.P."/>
            <person name="Riley R."/>
            <person name="Wiebenga A."/>
            <person name="Aguilar-Osorio G."/>
            <person name="Amillis S."/>
            <person name="Uchima C.A."/>
            <person name="Anderluh G."/>
            <person name="Asadollahi M."/>
            <person name="Askin M."/>
            <person name="Barry K."/>
            <person name="Battaglia E."/>
            <person name="Bayram O."/>
            <person name="Benocci T."/>
            <person name="Braus-Stromeyer S.A."/>
            <person name="Caldana C."/>
            <person name="Canovas D."/>
            <person name="Cerqueira G.C."/>
            <person name="Chen F."/>
            <person name="Chen W."/>
            <person name="Choi C."/>
            <person name="Clum A."/>
            <person name="Dos Santos R.A."/>
            <person name="Damasio A.R."/>
            <person name="Diallinas G."/>
            <person name="Emri T."/>
            <person name="Fekete E."/>
            <person name="Flipphi M."/>
            <person name="Freyberg S."/>
            <person name="Gallo A."/>
            <person name="Gournas C."/>
            <person name="Habgood R."/>
            <person name="Hainaut M."/>
            <person name="Harispe M.L."/>
            <person name="Henrissat B."/>
            <person name="Hilden K.S."/>
            <person name="Hope R."/>
            <person name="Hossain A."/>
            <person name="Karabika E."/>
            <person name="Karaffa L."/>
            <person name="Karanyi Z."/>
            <person name="Krasevec N."/>
            <person name="Kuo A."/>
            <person name="Kusch H."/>
            <person name="LaButti K."/>
            <person name="Lagendijk E.L."/>
            <person name="Lapidus A."/>
            <person name="Levasseur A."/>
            <person name="Lindquist E."/>
            <person name="Lipzen A."/>
            <person name="Logrieco A.F."/>
            <person name="MacCabe A."/>
            <person name="Maekelae M.R."/>
            <person name="Malavazi I."/>
            <person name="Melin P."/>
            <person name="Meyer V."/>
            <person name="Mielnichuk N."/>
            <person name="Miskei M."/>
            <person name="Molnar A.P."/>
            <person name="Mule G."/>
            <person name="Ngan C.Y."/>
            <person name="Orejas M."/>
            <person name="Orosz E."/>
            <person name="Ouedraogo J.P."/>
            <person name="Overkamp K.M."/>
            <person name="Park H.-S."/>
            <person name="Perrone G."/>
            <person name="Piumi F."/>
            <person name="Punt P.J."/>
            <person name="Ram A.F."/>
            <person name="Ramon A."/>
            <person name="Rauscher S."/>
            <person name="Record E."/>
            <person name="Riano-Pachon D.M."/>
            <person name="Robert V."/>
            <person name="Roehrig J."/>
            <person name="Ruller R."/>
            <person name="Salamov A."/>
            <person name="Salih N.S."/>
            <person name="Samson R.A."/>
            <person name="Sandor E."/>
            <person name="Sanguinetti M."/>
            <person name="Schuetze T."/>
            <person name="Sepcic K."/>
            <person name="Shelest E."/>
            <person name="Sherlock G."/>
            <person name="Sophianopoulou V."/>
            <person name="Squina F.M."/>
            <person name="Sun H."/>
            <person name="Susca A."/>
            <person name="Todd R.B."/>
            <person name="Tsang A."/>
            <person name="Unkles S.E."/>
            <person name="van de Wiele N."/>
            <person name="van Rossen-Uffink D."/>
            <person name="Oliveira J.V."/>
            <person name="Vesth T.C."/>
            <person name="Visser J."/>
            <person name="Yu J.-H."/>
            <person name="Zhou M."/>
            <person name="Andersen M.R."/>
            <person name="Archer D.B."/>
            <person name="Baker S.E."/>
            <person name="Benoit I."/>
            <person name="Brakhage A.A."/>
            <person name="Braus G.H."/>
            <person name="Fischer R."/>
            <person name="Frisvad J.C."/>
            <person name="Goldman G.H."/>
            <person name="Houbraken J."/>
            <person name="Oakley B."/>
            <person name="Pocsi I."/>
            <person name="Scazzocchio C."/>
            <person name="Seiboth B."/>
            <person name="vanKuyk P.A."/>
            <person name="Wortman J."/>
            <person name="Dyer P.S."/>
            <person name="Grigoriev I.V."/>
        </authorList>
    </citation>
    <scope>NUCLEOTIDE SEQUENCE [LARGE SCALE GENOMIC DNA]</scope>
    <source>
        <strain evidence="4">CBS 506.65</strain>
    </source>
</reference>
<evidence type="ECO:0000256" key="2">
    <source>
        <dbReference type="SAM" id="Phobius"/>
    </source>
</evidence>
<dbReference type="OrthoDB" id="427518at2759"/>
<dbReference type="RefSeq" id="XP_022586318.1">
    <property type="nucleotide sequence ID" value="XM_022724499.1"/>
</dbReference>
<feature type="coiled-coil region" evidence="1">
    <location>
        <begin position="650"/>
        <end position="677"/>
    </location>
</feature>
<dbReference type="InterPro" id="IPR016024">
    <property type="entry name" value="ARM-type_fold"/>
</dbReference>
<dbReference type="VEuPathDB" id="FungiDB:ASPZODRAFT_138864"/>
<proteinExistence type="predicted"/>